<dbReference type="InterPro" id="IPR052352">
    <property type="entry name" value="Sugar_Degrad_Dehydratases"/>
</dbReference>
<dbReference type="SUPFAM" id="SSF52016">
    <property type="entry name" value="LeuD/IlvD-like"/>
    <property type="match status" value="1"/>
</dbReference>
<gene>
    <name evidence="5" type="ORF">METZ01_LOCUS49823</name>
</gene>
<evidence type="ECO:0000256" key="2">
    <source>
        <dbReference type="ARBA" id="ARBA00023004"/>
    </source>
</evidence>
<evidence type="ECO:0000259" key="4">
    <source>
        <dbReference type="Pfam" id="PF24877"/>
    </source>
</evidence>
<dbReference type="GO" id="GO:0051536">
    <property type="term" value="F:iron-sulfur cluster binding"/>
    <property type="evidence" value="ECO:0007669"/>
    <property type="project" value="UniProtKB-KW"/>
</dbReference>
<evidence type="ECO:0000256" key="1">
    <source>
        <dbReference type="ARBA" id="ARBA00022723"/>
    </source>
</evidence>
<evidence type="ECO:0000256" key="3">
    <source>
        <dbReference type="ARBA" id="ARBA00023014"/>
    </source>
</evidence>
<name>A0A381S0R1_9ZZZZ</name>
<reference evidence="5" key="1">
    <citation type="submission" date="2018-05" db="EMBL/GenBank/DDBJ databases">
        <authorList>
            <person name="Lanie J.A."/>
            <person name="Ng W.-L."/>
            <person name="Kazmierczak K.M."/>
            <person name="Andrzejewski T.M."/>
            <person name="Davidsen T.M."/>
            <person name="Wayne K.J."/>
            <person name="Tettelin H."/>
            <person name="Glass J.I."/>
            <person name="Rusch D."/>
            <person name="Podicherti R."/>
            <person name="Tsui H.-C.T."/>
            <person name="Winkler M.E."/>
        </authorList>
    </citation>
    <scope>NUCLEOTIDE SEQUENCE</scope>
</reference>
<keyword evidence="3" id="KW-0411">Iron-sulfur</keyword>
<organism evidence="5">
    <name type="scientific">marine metagenome</name>
    <dbReference type="NCBI Taxonomy" id="408172"/>
    <lineage>
        <taxon>unclassified sequences</taxon>
        <taxon>metagenomes</taxon>
        <taxon>ecological metagenomes</taxon>
    </lineage>
</organism>
<dbReference type="GO" id="GO:0046872">
    <property type="term" value="F:metal ion binding"/>
    <property type="evidence" value="ECO:0007669"/>
    <property type="project" value="UniProtKB-KW"/>
</dbReference>
<dbReference type="Pfam" id="PF24877">
    <property type="entry name" value="ILV_EDD_C"/>
    <property type="match status" value="1"/>
</dbReference>
<dbReference type="InterPro" id="IPR056740">
    <property type="entry name" value="ILV_EDD_C"/>
</dbReference>
<dbReference type="InterPro" id="IPR042096">
    <property type="entry name" value="Dihydro-acid_dehy_C"/>
</dbReference>
<dbReference type="PANTHER" id="PTHR43183">
    <property type="entry name" value="HYPOTHETICAL DIHYDROXYACID DEHYDRATASE (EUROFUNG)-RELATED"/>
    <property type="match status" value="1"/>
</dbReference>
<evidence type="ECO:0000313" key="5">
    <source>
        <dbReference type="EMBL" id="SUZ96969.1"/>
    </source>
</evidence>
<accession>A0A381S0R1</accession>
<dbReference type="EMBL" id="UINC01002465">
    <property type="protein sequence ID" value="SUZ96969.1"/>
    <property type="molecule type" value="Genomic_DNA"/>
</dbReference>
<dbReference type="Gene3D" id="3.50.30.80">
    <property type="entry name" value="IlvD/EDD C-terminal domain-like"/>
    <property type="match status" value="1"/>
</dbReference>
<feature type="domain" description="Dihydroxy-acid/6-phosphogluconate dehydratase C-terminal" evidence="4">
    <location>
        <begin position="10"/>
        <end position="84"/>
    </location>
</feature>
<dbReference type="AlphaFoldDB" id="A0A381S0R1"/>
<dbReference type="PANTHER" id="PTHR43183:SF2">
    <property type="entry name" value="DIHYDROXY-ACID DEHYDRATASE"/>
    <property type="match status" value="1"/>
</dbReference>
<sequence>MIYLLPTVHGVLHVSPEAALGGPLALVQDGDLIELDVEGRRLDLLVPESELDVRRKKWEPPEAKASRGYAKLFTQHVTQAHEGCDFDFLQGTPGETPEPDIF</sequence>
<keyword evidence="2" id="KW-0408">Iron</keyword>
<protein>
    <recommendedName>
        <fullName evidence="4">Dihydroxy-acid/6-phosphogluconate dehydratase C-terminal domain-containing protein</fullName>
    </recommendedName>
</protein>
<keyword evidence="1" id="KW-0479">Metal-binding</keyword>
<proteinExistence type="predicted"/>